<reference evidence="2" key="2">
    <citation type="submission" date="2025-08" db="UniProtKB">
        <authorList>
            <consortium name="RefSeq"/>
        </authorList>
    </citation>
    <scope>IDENTIFICATION</scope>
    <source>
        <tissue evidence="2">Seedling</tissue>
    </source>
</reference>
<protein>
    <submittedName>
        <fullName evidence="2">Glutathione S-transferase U2-like</fullName>
    </submittedName>
</protein>
<accession>A0ABM4A2L7</accession>
<dbReference type="SUPFAM" id="SSF47616">
    <property type="entry name" value="GST C-terminal domain-like"/>
    <property type="match status" value="1"/>
</dbReference>
<reference evidence="1" key="1">
    <citation type="submission" date="2025-05" db="UniProtKB">
        <authorList>
            <consortium name="RefSeq"/>
        </authorList>
    </citation>
    <scope>NUCLEOTIDE SEQUENCE [LARGE SCALE GENOMIC DNA]</scope>
</reference>
<proteinExistence type="predicted"/>
<dbReference type="InterPro" id="IPR036282">
    <property type="entry name" value="Glutathione-S-Trfase_C_sf"/>
</dbReference>
<dbReference type="Gene3D" id="1.20.1050.10">
    <property type="match status" value="1"/>
</dbReference>
<dbReference type="Proteomes" id="UP001652623">
    <property type="component" value="Chromosome 2"/>
</dbReference>
<organism evidence="1 2">
    <name type="scientific">Ziziphus jujuba</name>
    <name type="common">Chinese jujube</name>
    <name type="synonym">Ziziphus sativa</name>
    <dbReference type="NCBI Taxonomy" id="326968"/>
    <lineage>
        <taxon>Eukaryota</taxon>
        <taxon>Viridiplantae</taxon>
        <taxon>Streptophyta</taxon>
        <taxon>Embryophyta</taxon>
        <taxon>Tracheophyta</taxon>
        <taxon>Spermatophyta</taxon>
        <taxon>Magnoliopsida</taxon>
        <taxon>eudicotyledons</taxon>
        <taxon>Gunneridae</taxon>
        <taxon>Pentapetalae</taxon>
        <taxon>rosids</taxon>
        <taxon>fabids</taxon>
        <taxon>Rosales</taxon>
        <taxon>Rhamnaceae</taxon>
        <taxon>Paliureae</taxon>
        <taxon>Ziziphus</taxon>
    </lineage>
</organism>
<keyword evidence="1" id="KW-1185">Reference proteome</keyword>
<evidence type="ECO:0000313" key="2">
    <source>
        <dbReference type="RefSeq" id="XP_060670977.1"/>
    </source>
</evidence>
<gene>
    <name evidence="2" type="primary">LOC132800737</name>
</gene>
<name>A0ABM4A2L7_ZIZJJ</name>
<sequence length="102" mass="11598">MKRSVPYEKATHLTANSFSPNPKLFKVWKHYPLLPHGPLEKDIARALAKFADQKLITEVWEAFKMEGEKKEKAIKAAVESLAIVVEKQIEGRIFSGETKYGI</sequence>
<evidence type="ECO:0000313" key="1">
    <source>
        <dbReference type="Proteomes" id="UP001652623"/>
    </source>
</evidence>
<dbReference type="RefSeq" id="XP_060670977.1">
    <property type="nucleotide sequence ID" value="XM_060814994.1"/>
</dbReference>
<dbReference type="GeneID" id="132800737"/>